<organism evidence="3 4">
    <name type="scientific">Flavobacterium sediminilitoris</name>
    <dbReference type="NCBI Taxonomy" id="2024526"/>
    <lineage>
        <taxon>Bacteria</taxon>
        <taxon>Pseudomonadati</taxon>
        <taxon>Bacteroidota</taxon>
        <taxon>Flavobacteriia</taxon>
        <taxon>Flavobacteriales</taxon>
        <taxon>Flavobacteriaceae</taxon>
        <taxon>Flavobacterium</taxon>
    </lineage>
</organism>
<dbReference type="InterPro" id="IPR036291">
    <property type="entry name" value="NAD(P)-bd_dom_sf"/>
</dbReference>
<feature type="domain" description="NAD-dependent epimerase/dehydratase" evidence="2">
    <location>
        <begin position="5"/>
        <end position="234"/>
    </location>
</feature>
<dbReference type="EMBL" id="CP090145">
    <property type="protein sequence ID" value="UOX35042.1"/>
    <property type="molecule type" value="Genomic_DNA"/>
</dbReference>
<comment type="similarity">
    <text evidence="1">Belongs to the NAD(P)-dependent epimerase/dehydratase family.</text>
</comment>
<evidence type="ECO:0000313" key="3">
    <source>
        <dbReference type="EMBL" id="UOX35042.1"/>
    </source>
</evidence>
<dbReference type="Pfam" id="PF01370">
    <property type="entry name" value="Epimerase"/>
    <property type="match status" value="1"/>
</dbReference>
<proteinExistence type="inferred from homology"/>
<evidence type="ECO:0000313" key="4">
    <source>
        <dbReference type="Proteomes" id="UP000830454"/>
    </source>
</evidence>
<dbReference type="RefSeq" id="WP_246918208.1">
    <property type="nucleotide sequence ID" value="NZ_CP090145.1"/>
</dbReference>
<dbReference type="SUPFAM" id="SSF51735">
    <property type="entry name" value="NAD(P)-binding Rossmann-fold domains"/>
    <property type="match status" value="1"/>
</dbReference>
<dbReference type="PANTHER" id="PTHR42687">
    <property type="entry name" value="L-THREONINE 3-DEHYDROGENASE"/>
    <property type="match status" value="1"/>
</dbReference>
<dbReference type="PANTHER" id="PTHR42687:SF1">
    <property type="entry name" value="L-THREONINE 3-DEHYDROGENASE, MITOCHONDRIAL"/>
    <property type="match status" value="1"/>
</dbReference>
<dbReference type="Gene3D" id="3.40.50.720">
    <property type="entry name" value="NAD(P)-binding Rossmann-like Domain"/>
    <property type="match status" value="1"/>
</dbReference>
<evidence type="ECO:0000259" key="2">
    <source>
        <dbReference type="Pfam" id="PF01370"/>
    </source>
</evidence>
<protein>
    <submittedName>
        <fullName evidence="3">NAD-dependent epimerase/dehydratase family protein</fullName>
    </submittedName>
</protein>
<keyword evidence="4" id="KW-1185">Reference proteome</keyword>
<dbReference type="Proteomes" id="UP000830454">
    <property type="component" value="Chromosome"/>
</dbReference>
<reference evidence="3" key="2">
    <citation type="submission" date="2022-04" db="EMBL/GenBank/DDBJ databases">
        <title>Complete Genome Sequence of Flavobacterium sediminilitoris YSM-43, Isolated from a Tidal Sediment.</title>
        <authorList>
            <person name="Lee P.A."/>
        </authorList>
    </citation>
    <scope>NUCLEOTIDE SEQUENCE</scope>
    <source>
        <strain evidence="3">YSM-43</strain>
    </source>
</reference>
<evidence type="ECO:0000256" key="1">
    <source>
        <dbReference type="ARBA" id="ARBA00007637"/>
    </source>
</evidence>
<gene>
    <name evidence="3" type="ORF">LXD69_05890</name>
</gene>
<accession>A0ABY4HRV1</accession>
<dbReference type="InterPro" id="IPR001509">
    <property type="entry name" value="Epimerase_deHydtase"/>
</dbReference>
<reference evidence="3" key="1">
    <citation type="submission" date="2021-12" db="EMBL/GenBank/DDBJ databases">
        <authorList>
            <person name="Cha I.-T."/>
            <person name="Lee K.-E."/>
            <person name="Park S.-J."/>
        </authorList>
    </citation>
    <scope>NUCLEOTIDE SEQUENCE</scope>
    <source>
        <strain evidence="3">YSM-43</strain>
    </source>
</reference>
<dbReference type="InterPro" id="IPR051225">
    <property type="entry name" value="NAD(P)_epim/dehydratase"/>
</dbReference>
<name>A0ABY4HRV1_9FLAO</name>
<sequence>MNTKVLIIGACGQIGTELTAKLRATYGVENVIASDIRKLENDVVNNGIFEVVNALDYNQIEHLLEKYKITDVYLMAALLSATAEKNPAFAWDLNMNSLFHVLNLAKAGKIKKVFWPSSIAVFGPTTPSQNTPQYTIMEPTTVYGISKQTGERWCEYYNKQYGVDVRSIRYPGLISWSTEPGGGTTDYAVDIYHKAITEGKFTSFLSENTGLPMMYMDDAIKATIGIMQAPEEQIKIRSSYNLSAMSFTPKEIATEVKKHYPDFTIDYNPDFRQKIADSWPASIDDTPAREDWGWKNDFTIENMTEDMFENLKKHIYNI</sequence>